<dbReference type="STRING" id="420998.JDO7802_00178"/>
<comment type="cofactor">
    <cofactor evidence="4">
        <name>Mg(2+)</name>
        <dbReference type="ChEBI" id="CHEBI:18420"/>
    </cofactor>
</comment>
<reference evidence="5 6" key="1">
    <citation type="submission" date="2015-07" db="EMBL/GenBank/DDBJ databases">
        <authorList>
            <person name="Noorani M."/>
        </authorList>
    </citation>
    <scope>NUCLEOTIDE SEQUENCE [LARGE SCALE GENOMIC DNA]</scope>
    <source>
        <strain evidence="5 6">CECT 7802</strain>
    </source>
</reference>
<dbReference type="EC" id="3.1.3.12" evidence="4"/>
<comment type="function">
    <text evidence="4">Removes the phosphate from trehalose 6-phosphate to produce free trehalose.</text>
</comment>
<dbReference type="NCBIfam" id="TIGR00685">
    <property type="entry name" value="T6PP"/>
    <property type="match status" value="1"/>
</dbReference>
<evidence type="ECO:0000256" key="3">
    <source>
        <dbReference type="ARBA" id="ARBA00022801"/>
    </source>
</evidence>
<evidence type="ECO:0000256" key="2">
    <source>
        <dbReference type="ARBA" id="ARBA00008770"/>
    </source>
</evidence>
<dbReference type="Pfam" id="PF02358">
    <property type="entry name" value="Trehalose_PPase"/>
    <property type="match status" value="1"/>
</dbReference>
<keyword evidence="4" id="KW-0479">Metal-binding</keyword>
<dbReference type="GO" id="GO:0046872">
    <property type="term" value="F:metal ion binding"/>
    <property type="evidence" value="ECO:0007669"/>
    <property type="project" value="UniProtKB-KW"/>
</dbReference>
<evidence type="ECO:0000313" key="6">
    <source>
        <dbReference type="Proteomes" id="UP000049222"/>
    </source>
</evidence>
<protein>
    <recommendedName>
        <fullName evidence="4">Trehalose 6-phosphate phosphatase</fullName>
        <ecNumber evidence="4">3.1.3.12</ecNumber>
    </recommendedName>
</protein>
<dbReference type="Proteomes" id="UP000049222">
    <property type="component" value="Unassembled WGS sequence"/>
</dbReference>
<accession>A0A0M6YGG8</accession>
<dbReference type="SUPFAM" id="SSF56784">
    <property type="entry name" value="HAD-like"/>
    <property type="match status" value="1"/>
</dbReference>
<name>A0A0M6YGG8_9RHOB</name>
<keyword evidence="6" id="KW-1185">Reference proteome</keyword>
<organism evidence="5 6">
    <name type="scientific">Jannaschia donghaensis</name>
    <dbReference type="NCBI Taxonomy" id="420998"/>
    <lineage>
        <taxon>Bacteria</taxon>
        <taxon>Pseudomonadati</taxon>
        <taxon>Pseudomonadota</taxon>
        <taxon>Alphaproteobacteria</taxon>
        <taxon>Rhodobacterales</taxon>
        <taxon>Roseobacteraceae</taxon>
        <taxon>Jannaschia</taxon>
    </lineage>
</organism>
<sequence>MQYYQMTGFMGEADAIDFDGLAKGLPDPATATLLLDFDGTLVDIADRPDGITVPDLVPDILRRAMDQLDGRVALVSGRSVEALEGFVPDFNGTLIGTHGSEMRHDGVHENTVTFDRETVARLIRLAQDFAALRPEFLVEPKPSGVVLHYRQATEHGALALRFMESLAMAAEGFRLQPALMAYELKPEGVGKDIALRDLLGRPGFEGKTPIFAGDDLTDEPALELIRERKGATIKIGMAETVAEARLPDPAALLKVLDDWLA</sequence>
<dbReference type="PANTHER" id="PTHR43768">
    <property type="entry name" value="TREHALOSE 6-PHOSPHATE PHOSPHATASE"/>
    <property type="match status" value="1"/>
</dbReference>
<dbReference type="InterPro" id="IPR006379">
    <property type="entry name" value="HAD-SF_hydro_IIB"/>
</dbReference>
<dbReference type="UniPathway" id="UPA00299"/>
<dbReference type="InterPro" id="IPR003337">
    <property type="entry name" value="Trehalose_PPase"/>
</dbReference>
<comment type="similarity">
    <text evidence="2 4">Belongs to the trehalose phosphatase family.</text>
</comment>
<dbReference type="AlphaFoldDB" id="A0A0M6YGG8"/>
<evidence type="ECO:0000256" key="4">
    <source>
        <dbReference type="RuleBase" id="RU361117"/>
    </source>
</evidence>
<dbReference type="GO" id="GO:0004805">
    <property type="term" value="F:trehalose-phosphatase activity"/>
    <property type="evidence" value="ECO:0007669"/>
    <property type="project" value="UniProtKB-EC"/>
</dbReference>
<keyword evidence="3 4" id="KW-0378">Hydrolase</keyword>
<dbReference type="InterPro" id="IPR036412">
    <property type="entry name" value="HAD-like_sf"/>
</dbReference>
<evidence type="ECO:0000313" key="5">
    <source>
        <dbReference type="EMBL" id="CTQ48176.1"/>
    </source>
</evidence>
<proteinExistence type="inferred from homology"/>
<dbReference type="Gene3D" id="3.40.50.1000">
    <property type="entry name" value="HAD superfamily/HAD-like"/>
    <property type="match status" value="1"/>
</dbReference>
<dbReference type="PANTHER" id="PTHR43768:SF3">
    <property type="entry name" value="TREHALOSE 6-PHOSPHATE PHOSPHATASE"/>
    <property type="match status" value="1"/>
</dbReference>
<dbReference type="GO" id="GO:0005992">
    <property type="term" value="P:trehalose biosynthetic process"/>
    <property type="evidence" value="ECO:0007669"/>
    <property type="project" value="UniProtKB-UniPathway"/>
</dbReference>
<dbReference type="Gene3D" id="3.30.70.1020">
    <property type="entry name" value="Trehalose-6-phosphate phosphatase related protein, domain 2"/>
    <property type="match status" value="1"/>
</dbReference>
<comment type="catalytic activity">
    <reaction evidence="4">
        <text>alpha,alpha-trehalose 6-phosphate + H2O = alpha,alpha-trehalose + phosphate</text>
        <dbReference type="Rhea" id="RHEA:23420"/>
        <dbReference type="ChEBI" id="CHEBI:15377"/>
        <dbReference type="ChEBI" id="CHEBI:16551"/>
        <dbReference type="ChEBI" id="CHEBI:43474"/>
        <dbReference type="ChEBI" id="CHEBI:58429"/>
        <dbReference type="EC" id="3.1.3.12"/>
    </reaction>
</comment>
<dbReference type="EMBL" id="CXSU01000005">
    <property type="protein sequence ID" value="CTQ48176.1"/>
    <property type="molecule type" value="Genomic_DNA"/>
</dbReference>
<evidence type="ECO:0000256" key="1">
    <source>
        <dbReference type="ARBA" id="ARBA00005199"/>
    </source>
</evidence>
<dbReference type="NCBIfam" id="TIGR01484">
    <property type="entry name" value="HAD-SF-IIB"/>
    <property type="match status" value="1"/>
</dbReference>
<dbReference type="InterPro" id="IPR044651">
    <property type="entry name" value="OTSB-like"/>
</dbReference>
<comment type="pathway">
    <text evidence="1 4">Glycan biosynthesis; trehalose biosynthesis.</text>
</comment>
<gene>
    <name evidence="5" type="primary">otsB</name>
    <name evidence="5" type="ORF">JDO7802_00178</name>
</gene>
<dbReference type="RefSeq" id="WP_055081810.1">
    <property type="nucleotide sequence ID" value="NZ_CXSU01000005.1"/>
</dbReference>
<keyword evidence="4" id="KW-0460">Magnesium</keyword>
<dbReference type="InterPro" id="IPR023214">
    <property type="entry name" value="HAD_sf"/>
</dbReference>